<reference evidence="2" key="2">
    <citation type="submission" date="2023-10" db="EMBL/GenBank/DDBJ databases">
        <authorList>
            <person name="Khurajog B."/>
        </authorList>
    </citation>
    <scope>NUCLEOTIDE SEQUENCE</scope>
    <source>
        <strain evidence="2">BF9</strain>
    </source>
</reference>
<feature type="region of interest" description="Disordered" evidence="1">
    <location>
        <begin position="248"/>
        <end position="277"/>
    </location>
</feature>
<comment type="caution">
    <text evidence="2">The sequence shown here is derived from an EMBL/GenBank/DDBJ whole genome shotgun (WGS) entry which is preliminary data.</text>
</comment>
<organism evidence="2 3">
    <name type="scientific">Pediococcus acidilactici</name>
    <dbReference type="NCBI Taxonomy" id="1254"/>
    <lineage>
        <taxon>Bacteria</taxon>
        <taxon>Bacillati</taxon>
        <taxon>Bacillota</taxon>
        <taxon>Bacilli</taxon>
        <taxon>Lactobacillales</taxon>
        <taxon>Lactobacillaceae</taxon>
        <taxon>Pediococcus</taxon>
        <taxon>Pediococcus acidilactici group</taxon>
    </lineage>
</organism>
<dbReference type="RefSeq" id="WP_317072156.1">
    <property type="nucleotide sequence ID" value="NZ_JAWJAV010000003.1"/>
</dbReference>
<dbReference type="InterPro" id="IPR007499">
    <property type="entry name" value="ERF_bacteria_virus"/>
</dbReference>
<evidence type="ECO:0000256" key="1">
    <source>
        <dbReference type="SAM" id="MobiDB-lite"/>
    </source>
</evidence>
<evidence type="ECO:0000313" key="3">
    <source>
        <dbReference type="Proteomes" id="UP001280897"/>
    </source>
</evidence>
<dbReference type="Pfam" id="PF04404">
    <property type="entry name" value="ERF"/>
    <property type="match status" value="1"/>
</dbReference>
<protein>
    <submittedName>
        <fullName evidence="2">ERF family protein</fullName>
    </submittedName>
</protein>
<dbReference type="Proteomes" id="UP001280897">
    <property type="component" value="Unassembled WGS sequence"/>
</dbReference>
<sequence length="277" mass="30733">MSDLLEKLDLSQLENVKYIYELKAKFNQELAEFHSKVKPPAKNGHVNYRTKAGQKKYDYVRLEDLIKSIDEALKGTGLTWNQDSEVKNGAIRVRTSLLSSDGYEQVGSWLEIKTSGDPQSIGSALTYAKRYSLGTAFGINSETDDDGQQSQKTNARTNAKATAPKSQASRPQAQAQPQPNNPDPLISQPQLRLVNDKLTKLSQAKGTNADTEAQHYLAMVHLTKLEDLTSSQAIMLVSHLDKDIKQAEANRPRQQAPKQSSDDLDAWLNNRGVTTHA</sequence>
<proteinExistence type="predicted"/>
<evidence type="ECO:0000313" key="2">
    <source>
        <dbReference type="EMBL" id="MDV2621181.1"/>
    </source>
</evidence>
<name>A0AAW8YHD2_PEDAC</name>
<feature type="compositionally biased region" description="Low complexity" evidence="1">
    <location>
        <begin position="152"/>
        <end position="178"/>
    </location>
</feature>
<dbReference type="EMBL" id="JAWJAV010000003">
    <property type="protein sequence ID" value="MDV2621181.1"/>
    <property type="molecule type" value="Genomic_DNA"/>
</dbReference>
<feature type="region of interest" description="Disordered" evidence="1">
    <location>
        <begin position="140"/>
        <end position="187"/>
    </location>
</feature>
<accession>A0AAW8YHD2</accession>
<dbReference type="AlphaFoldDB" id="A0AAW8YHD2"/>
<reference evidence="2" key="1">
    <citation type="journal article" date="2023" name="PeerJ">
        <title>Selection and evaluation of lactic acid bacteria from chicken feces in Thailand as potential probiotics.</title>
        <authorList>
            <person name="Khurajog B."/>
            <person name="Disastra Y."/>
            <person name="Lawwyne L.D."/>
            <person name="Sirichokchatchawan W."/>
            <person name="Niyomtham W."/>
            <person name="Yindee J."/>
            <person name="Hampson D.J."/>
            <person name="Prapasarakul N."/>
        </authorList>
    </citation>
    <scope>NUCLEOTIDE SEQUENCE</scope>
    <source>
        <strain evidence="2">BF9</strain>
    </source>
</reference>
<gene>
    <name evidence="2" type="ORF">R0G89_05490</name>
</gene>